<sequence>MIRGVTPMLPLADINAAVTFLTHRLGFQLRTRQPGHLTPPAETPHGMREFNVIHGPVQFTLGQSSRET</sequence>
<organism evidence="1 2">
    <name type="scientific">Algicella marina</name>
    <dbReference type="NCBI Taxonomy" id="2683284"/>
    <lineage>
        <taxon>Bacteria</taxon>
        <taxon>Pseudomonadati</taxon>
        <taxon>Pseudomonadota</taxon>
        <taxon>Alphaproteobacteria</taxon>
        <taxon>Rhodobacterales</taxon>
        <taxon>Paracoccaceae</taxon>
        <taxon>Algicella</taxon>
    </lineage>
</organism>
<evidence type="ECO:0008006" key="3">
    <source>
        <dbReference type="Google" id="ProtNLM"/>
    </source>
</evidence>
<gene>
    <name evidence="1" type="ORF">GO499_08825</name>
</gene>
<dbReference type="AlphaFoldDB" id="A0A6P1T0X1"/>
<dbReference type="RefSeq" id="WP_161861860.1">
    <property type="nucleotide sequence ID" value="NZ_CP046620.1"/>
</dbReference>
<evidence type="ECO:0000313" key="2">
    <source>
        <dbReference type="Proteomes" id="UP000464495"/>
    </source>
</evidence>
<keyword evidence="2" id="KW-1185">Reference proteome</keyword>
<proteinExistence type="predicted"/>
<reference evidence="1 2" key="1">
    <citation type="submission" date="2019-12" db="EMBL/GenBank/DDBJ databases">
        <title>Complete genome sequence of Algicella marina strain 9Alg 56(T) isolated from the red alga Tichocarpus crinitus.</title>
        <authorList>
            <person name="Kim S.-G."/>
            <person name="Nedashkovskaya O.I."/>
        </authorList>
    </citation>
    <scope>NUCLEOTIDE SEQUENCE [LARGE SCALE GENOMIC DNA]</scope>
    <source>
        <strain evidence="1 2">9Alg 56</strain>
    </source>
</reference>
<accession>A0A6P1T0X1</accession>
<protein>
    <recommendedName>
        <fullName evidence="3">Glyoxalase</fullName>
    </recommendedName>
</protein>
<dbReference type="EMBL" id="CP046620">
    <property type="protein sequence ID" value="QHQ35293.1"/>
    <property type="molecule type" value="Genomic_DNA"/>
</dbReference>
<name>A0A6P1T0X1_9RHOB</name>
<dbReference type="Proteomes" id="UP000464495">
    <property type="component" value="Chromosome"/>
</dbReference>
<dbReference type="KEGG" id="amaq:GO499_08825"/>
<evidence type="ECO:0000313" key="1">
    <source>
        <dbReference type="EMBL" id="QHQ35293.1"/>
    </source>
</evidence>